<dbReference type="RefSeq" id="WP_035368395.1">
    <property type="nucleotide sequence ID" value="NZ_LR215050.1"/>
</dbReference>
<accession>A0A449BJX6</accession>
<dbReference type="EMBL" id="LR215050">
    <property type="protein sequence ID" value="VEU82775.1"/>
    <property type="molecule type" value="Genomic_DNA"/>
</dbReference>
<evidence type="ECO:0000313" key="1">
    <source>
        <dbReference type="EMBL" id="VEU82775.1"/>
    </source>
</evidence>
<proteinExistence type="predicted"/>
<reference evidence="1 2" key="1">
    <citation type="submission" date="2019-01" db="EMBL/GenBank/DDBJ databases">
        <authorList>
            <consortium name="Pathogen Informatics"/>
        </authorList>
    </citation>
    <scope>NUCLEOTIDE SEQUENCE [LARGE SCALE GENOMIC DNA]</scope>
    <source>
        <strain evidence="1 2">NCTC10172</strain>
    </source>
</reference>
<name>A0A449BJX6_9MOLU</name>
<dbReference type="KEGG" id="ahk:NCTC10172_00798"/>
<dbReference type="AlphaFoldDB" id="A0A449BJX6"/>
<protein>
    <submittedName>
        <fullName evidence="1">Uncharacterized protein</fullName>
    </submittedName>
</protein>
<organism evidence="1 2">
    <name type="scientific">Acholeplasma hippikon</name>
    <dbReference type="NCBI Taxonomy" id="264636"/>
    <lineage>
        <taxon>Bacteria</taxon>
        <taxon>Bacillati</taxon>
        <taxon>Mycoplasmatota</taxon>
        <taxon>Mollicutes</taxon>
        <taxon>Acholeplasmatales</taxon>
        <taxon>Acholeplasmataceae</taxon>
        <taxon>Acholeplasma</taxon>
    </lineage>
</organism>
<keyword evidence="2" id="KW-1185">Reference proteome</keyword>
<gene>
    <name evidence="1" type="ORF">NCTC10172_00798</name>
</gene>
<dbReference type="STRING" id="1408416.GCA_000702765_00237"/>
<sequence>MYQSTGFWYQFKVIFVSLPTKVKPSPDDTEISIFMERINEFDINLIMRLAKDTENGLMINMKCDIVSDPKGKHFTNLYDSAKINKYNHITPVTEMHYNQNDYVSIIWIGNLFYDAHNQPITTQLQVYYLVD</sequence>
<dbReference type="Proteomes" id="UP000290909">
    <property type="component" value="Chromosome"/>
</dbReference>
<evidence type="ECO:0000313" key="2">
    <source>
        <dbReference type="Proteomes" id="UP000290909"/>
    </source>
</evidence>